<evidence type="ECO:0000313" key="2">
    <source>
        <dbReference type="Proteomes" id="UP000001593"/>
    </source>
</evidence>
<organism evidence="1 2">
    <name type="scientific">Nematostella vectensis</name>
    <name type="common">Starlet sea anemone</name>
    <dbReference type="NCBI Taxonomy" id="45351"/>
    <lineage>
        <taxon>Eukaryota</taxon>
        <taxon>Metazoa</taxon>
        <taxon>Cnidaria</taxon>
        <taxon>Anthozoa</taxon>
        <taxon>Hexacorallia</taxon>
        <taxon>Actiniaria</taxon>
        <taxon>Edwardsiidae</taxon>
        <taxon>Nematostella</taxon>
    </lineage>
</organism>
<keyword evidence="2" id="KW-1185">Reference proteome</keyword>
<proteinExistence type="predicted"/>
<reference evidence="1 2" key="1">
    <citation type="journal article" date="2007" name="Science">
        <title>Sea anemone genome reveals ancestral eumetazoan gene repertoire and genomic organization.</title>
        <authorList>
            <person name="Putnam N.H."/>
            <person name="Srivastava M."/>
            <person name="Hellsten U."/>
            <person name="Dirks B."/>
            <person name="Chapman J."/>
            <person name="Salamov A."/>
            <person name="Terry A."/>
            <person name="Shapiro H."/>
            <person name="Lindquist E."/>
            <person name="Kapitonov V.V."/>
            <person name="Jurka J."/>
            <person name="Genikhovich G."/>
            <person name="Grigoriev I.V."/>
            <person name="Lucas S.M."/>
            <person name="Steele R.E."/>
            <person name="Finnerty J.R."/>
            <person name="Technau U."/>
            <person name="Martindale M.Q."/>
            <person name="Rokhsar D.S."/>
        </authorList>
    </citation>
    <scope>NUCLEOTIDE SEQUENCE [LARGE SCALE GENOMIC DNA]</scope>
    <source>
        <strain evidence="2">CH2 X CH6</strain>
    </source>
</reference>
<dbReference type="EMBL" id="DS469521">
    <property type="protein sequence ID" value="EDO47232.1"/>
    <property type="molecule type" value="Genomic_DNA"/>
</dbReference>
<dbReference type="Proteomes" id="UP000001593">
    <property type="component" value="Unassembled WGS sequence"/>
</dbReference>
<gene>
    <name evidence="1" type="ORF">NEMVEDRAFT_v1g232030</name>
</gene>
<dbReference type="AlphaFoldDB" id="A7RMY7"/>
<evidence type="ECO:0000313" key="1">
    <source>
        <dbReference type="EMBL" id="EDO47232.1"/>
    </source>
</evidence>
<accession>A7RMY7</accession>
<dbReference type="HOGENOM" id="CLU_2657387_0_0_1"/>
<dbReference type="InParanoid" id="A7RMY7"/>
<protein>
    <submittedName>
        <fullName evidence="1">Uncharacterized protein</fullName>
    </submittedName>
</protein>
<name>A7RMY7_NEMVE</name>
<sequence>MGRSSDAVRNTSWWKTQDKAILPFGAANRENLTLRSSKDNQTRDVSTFSRRKLPRKYCQRAKAAECYSLNELRFSG</sequence>